<dbReference type="GO" id="GO:0006749">
    <property type="term" value="P:glutathione metabolic process"/>
    <property type="evidence" value="ECO:0007669"/>
    <property type="project" value="TreeGrafter"/>
</dbReference>
<dbReference type="GO" id="GO:0004364">
    <property type="term" value="F:glutathione transferase activity"/>
    <property type="evidence" value="ECO:0007669"/>
    <property type="project" value="TreeGrafter"/>
</dbReference>
<keyword evidence="2" id="KW-1185">Reference proteome</keyword>
<dbReference type="Proteomes" id="UP000004508">
    <property type="component" value="Unassembled WGS sequence"/>
</dbReference>
<proteinExistence type="predicted"/>
<dbReference type="EMBL" id="ADVG01000002">
    <property type="protein sequence ID" value="EFH85605.1"/>
    <property type="molecule type" value="Genomic_DNA"/>
</dbReference>
<dbReference type="InterPro" id="IPR053977">
    <property type="entry name" value="Rv2466c-like"/>
</dbReference>
<dbReference type="OrthoDB" id="4125991at2"/>
<comment type="caution">
    <text evidence="1">The sequence shown here is derived from an EMBL/GenBank/DDBJ whole genome shotgun (WGS) entry which is preliminary data.</text>
</comment>
<gene>
    <name evidence="1" type="ORF">Krac_6830</name>
</gene>
<dbReference type="Pfam" id="PF22234">
    <property type="entry name" value="Rv2466c-like"/>
    <property type="match status" value="1"/>
</dbReference>
<dbReference type="InterPro" id="IPR051924">
    <property type="entry name" value="GST_Kappa/NadH"/>
</dbReference>
<dbReference type="InParanoid" id="D6TPJ1"/>
<name>D6TPJ1_KTERA</name>
<dbReference type="GO" id="GO:0004602">
    <property type="term" value="F:glutathione peroxidase activity"/>
    <property type="evidence" value="ECO:0007669"/>
    <property type="project" value="TreeGrafter"/>
</dbReference>
<sequence length="212" mass="23607">MSLEATQPKKVNMHVDPLCPLAWRTALWMRNVRQERPVDITWKLFSLEVVNRQEGVQPDYVNGRGWTALRTLALARRQKGNEALEKLYVALGNAAHGRKENISERSVVEAAAQEAGLGSDIVAQALSDESTVQDVLNDHKEAVDRYAAFGVPTIAFEGSTVGFYGPVIHSVPEGEEAATLWDHTSYFLTQPNVFELKRDRVQAPPWEPVSAK</sequence>
<dbReference type="Gene3D" id="3.40.30.10">
    <property type="entry name" value="Glutaredoxin"/>
    <property type="match status" value="1"/>
</dbReference>
<dbReference type="PANTHER" id="PTHR42943">
    <property type="entry name" value="GLUTATHIONE S-TRANSFERASE KAPPA"/>
    <property type="match status" value="1"/>
</dbReference>
<organism evidence="1 2">
    <name type="scientific">Ktedonobacter racemifer DSM 44963</name>
    <dbReference type="NCBI Taxonomy" id="485913"/>
    <lineage>
        <taxon>Bacteria</taxon>
        <taxon>Bacillati</taxon>
        <taxon>Chloroflexota</taxon>
        <taxon>Ktedonobacteria</taxon>
        <taxon>Ktedonobacterales</taxon>
        <taxon>Ktedonobacteraceae</taxon>
        <taxon>Ktedonobacter</taxon>
    </lineage>
</organism>
<dbReference type="STRING" id="485913.Krac_6830"/>
<dbReference type="eggNOG" id="COG2761">
    <property type="taxonomic scope" value="Bacteria"/>
</dbReference>
<dbReference type="SUPFAM" id="SSF52833">
    <property type="entry name" value="Thioredoxin-like"/>
    <property type="match status" value="1"/>
</dbReference>
<dbReference type="PANTHER" id="PTHR42943:SF2">
    <property type="entry name" value="GLUTATHIONE S-TRANSFERASE KAPPA 1"/>
    <property type="match status" value="1"/>
</dbReference>
<evidence type="ECO:0000313" key="2">
    <source>
        <dbReference type="Proteomes" id="UP000004508"/>
    </source>
</evidence>
<dbReference type="InterPro" id="IPR036249">
    <property type="entry name" value="Thioredoxin-like_sf"/>
</dbReference>
<evidence type="ECO:0000313" key="1">
    <source>
        <dbReference type="EMBL" id="EFH85605.1"/>
    </source>
</evidence>
<accession>D6TPJ1</accession>
<dbReference type="AlphaFoldDB" id="D6TPJ1"/>
<dbReference type="RefSeq" id="WP_007909247.1">
    <property type="nucleotide sequence ID" value="NZ_ADVG01000002.1"/>
</dbReference>
<reference evidence="1 2" key="1">
    <citation type="journal article" date="2011" name="Stand. Genomic Sci.">
        <title>Non-contiguous finished genome sequence and contextual data of the filamentous soil bacterium Ktedonobacter racemifer type strain (SOSP1-21).</title>
        <authorList>
            <person name="Chang Y.J."/>
            <person name="Land M."/>
            <person name="Hauser L."/>
            <person name="Chertkov O."/>
            <person name="Del Rio T.G."/>
            <person name="Nolan M."/>
            <person name="Copeland A."/>
            <person name="Tice H."/>
            <person name="Cheng J.F."/>
            <person name="Lucas S."/>
            <person name="Han C."/>
            <person name="Goodwin L."/>
            <person name="Pitluck S."/>
            <person name="Ivanova N."/>
            <person name="Ovchinikova G."/>
            <person name="Pati A."/>
            <person name="Chen A."/>
            <person name="Palaniappan K."/>
            <person name="Mavromatis K."/>
            <person name="Liolios K."/>
            <person name="Brettin T."/>
            <person name="Fiebig A."/>
            <person name="Rohde M."/>
            <person name="Abt B."/>
            <person name="Goker M."/>
            <person name="Detter J.C."/>
            <person name="Woyke T."/>
            <person name="Bristow J."/>
            <person name="Eisen J.A."/>
            <person name="Markowitz V."/>
            <person name="Hugenholtz P."/>
            <person name="Kyrpides N.C."/>
            <person name="Klenk H.P."/>
            <person name="Lapidus A."/>
        </authorList>
    </citation>
    <scope>NUCLEOTIDE SEQUENCE [LARGE SCALE GENOMIC DNA]</scope>
    <source>
        <strain evidence="2">DSM 44963</strain>
    </source>
</reference>
<protein>
    <submittedName>
        <fullName evidence="1">Uncharacterized protein</fullName>
    </submittedName>
</protein>